<dbReference type="WBParaSite" id="ES5_v2.g16348.t1">
    <property type="protein sequence ID" value="ES5_v2.g16348.t1"/>
    <property type="gene ID" value="ES5_v2.g16348"/>
</dbReference>
<accession>A0AC34FGN1</accession>
<organism evidence="1 2">
    <name type="scientific">Panagrolaimus sp. ES5</name>
    <dbReference type="NCBI Taxonomy" id="591445"/>
    <lineage>
        <taxon>Eukaryota</taxon>
        <taxon>Metazoa</taxon>
        <taxon>Ecdysozoa</taxon>
        <taxon>Nematoda</taxon>
        <taxon>Chromadorea</taxon>
        <taxon>Rhabditida</taxon>
        <taxon>Tylenchina</taxon>
        <taxon>Panagrolaimomorpha</taxon>
        <taxon>Panagrolaimoidea</taxon>
        <taxon>Panagrolaimidae</taxon>
        <taxon>Panagrolaimus</taxon>
    </lineage>
</organism>
<sequence>MIYKTNFIQKVNLCPTSKSLVTFGENLEFTVASQKTPFNSFCVEKVKGDFEITKITATCINGEVPVFYNQITKSFSPSILGNGNYTFYISANIELKEACAVNYQLCVPVARLRLLKLYHFFKDEIVLPGYDDLKFTYYIKKIRKNEADGCDIEVQIENPHDVEIEGEQSDFHLELCGTKDINLSLSFVFYPSVLAKTLRTPKATQTCAATNKATVSSSIQQQQPQQSQSTQALDIKEPAAIPAQTTYKSIDAAETSKPISLPDPSTKSETPQPALSKPLFPPKLTTPSSFTATSTLFGPSKLSTPSSLTASDAFSKTNSFTPSDKELFAFMSDYSRNNAFSSGTKNFKTSGFGSTLPSAQLPKSSDATSKFIFQPTSSPASKPENAQPTFPTSSLFGFNAPTSLPSFTFSSPTNSLFSKNPTTSKNVQNENIAPSESTKTKPSDAAGDKSIFDGVPARVFAKPNLKNVQNENFSPLESAKSKTDASGNKSTSDSAPKSENSLAAEKDGQPKI</sequence>
<proteinExistence type="predicted"/>
<evidence type="ECO:0000313" key="1">
    <source>
        <dbReference type="Proteomes" id="UP000887579"/>
    </source>
</evidence>
<name>A0AC34FGN1_9BILA</name>
<protein>
    <submittedName>
        <fullName evidence="2">Uncharacterized protein</fullName>
    </submittedName>
</protein>
<evidence type="ECO:0000313" key="2">
    <source>
        <dbReference type="WBParaSite" id="ES5_v2.g16348.t1"/>
    </source>
</evidence>
<reference evidence="2" key="1">
    <citation type="submission" date="2022-11" db="UniProtKB">
        <authorList>
            <consortium name="WormBaseParasite"/>
        </authorList>
    </citation>
    <scope>IDENTIFICATION</scope>
</reference>
<dbReference type="Proteomes" id="UP000887579">
    <property type="component" value="Unplaced"/>
</dbReference>